<dbReference type="CDD" id="cd06782">
    <property type="entry name" value="cpPDZ_CPP-like"/>
    <property type="match status" value="1"/>
</dbReference>
<dbReference type="SUPFAM" id="SSF50156">
    <property type="entry name" value="PDZ domain-like"/>
    <property type="match status" value="1"/>
</dbReference>
<reference evidence="8 9" key="1">
    <citation type="submission" date="2022-03" db="EMBL/GenBank/DDBJ databases">
        <title>Parabacteroides sp. nov. isolated from swine feces.</title>
        <authorList>
            <person name="Bak J.E."/>
        </authorList>
    </citation>
    <scope>NUCLEOTIDE SEQUENCE [LARGE SCALE GENOMIC DNA]</scope>
    <source>
        <strain evidence="8 9">AGMB00274</strain>
    </source>
</reference>
<name>A0ABT0C2G5_9BACT</name>
<evidence type="ECO:0000256" key="4">
    <source>
        <dbReference type="ARBA" id="ARBA00022825"/>
    </source>
</evidence>
<evidence type="ECO:0000256" key="6">
    <source>
        <dbReference type="SAM" id="SignalP"/>
    </source>
</evidence>
<accession>A0ABT0C2G5</accession>
<comment type="similarity">
    <text evidence="1 5">Belongs to the peptidase S41A family.</text>
</comment>
<keyword evidence="2 5" id="KW-0645">Protease</keyword>
<dbReference type="InterPro" id="IPR029045">
    <property type="entry name" value="ClpP/crotonase-like_dom_sf"/>
</dbReference>
<feature type="chain" id="PRO_5047135291" evidence="6">
    <location>
        <begin position="25"/>
        <end position="558"/>
    </location>
</feature>
<dbReference type="PROSITE" id="PS50106">
    <property type="entry name" value="PDZ"/>
    <property type="match status" value="1"/>
</dbReference>
<dbReference type="SMART" id="SM00228">
    <property type="entry name" value="PDZ"/>
    <property type="match status" value="1"/>
</dbReference>
<evidence type="ECO:0000313" key="9">
    <source>
        <dbReference type="Proteomes" id="UP001165444"/>
    </source>
</evidence>
<comment type="caution">
    <text evidence="8">The sequence shown here is derived from an EMBL/GenBank/DDBJ whole genome shotgun (WGS) entry which is preliminary data.</text>
</comment>
<keyword evidence="3 5" id="KW-0378">Hydrolase</keyword>
<keyword evidence="9" id="KW-1185">Reference proteome</keyword>
<keyword evidence="6" id="KW-0732">Signal</keyword>
<dbReference type="Gene3D" id="3.30.750.44">
    <property type="match status" value="1"/>
</dbReference>
<dbReference type="InterPro" id="IPR001478">
    <property type="entry name" value="PDZ"/>
</dbReference>
<evidence type="ECO:0000256" key="3">
    <source>
        <dbReference type="ARBA" id="ARBA00022801"/>
    </source>
</evidence>
<evidence type="ECO:0000256" key="1">
    <source>
        <dbReference type="ARBA" id="ARBA00009179"/>
    </source>
</evidence>
<evidence type="ECO:0000259" key="7">
    <source>
        <dbReference type="PROSITE" id="PS50106"/>
    </source>
</evidence>
<dbReference type="PANTHER" id="PTHR32060">
    <property type="entry name" value="TAIL-SPECIFIC PROTEASE"/>
    <property type="match status" value="1"/>
</dbReference>
<dbReference type="NCBIfam" id="TIGR00225">
    <property type="entry name" value="prc"/>
    <property type="match status" value="1"/>
</dbReference>
<dbReference type="InterPro" id="IPR041489">
    <property type="entry name" value="PDZ_6"/>
</dbReference>
<dbReference type="Pfam" id="PF03572">
    <property type="entry name" value="Peptidase_S41"/>
    <property type="match status" value="1"/>
</dbReference>
<dbReference type="InterPro" id="IPR036034">
    <property type="entry name" value="PDZ_sf"/>
</dbReference>
<dbReference type="Gene3D" id="3.90.226.10">
    <property type="entry name" value="2-enoyl-CoA Hydratase, Chain A, domain 1"/>
    <property type="match status" value="1"/>
</dbReference>
<sequence length="558" mass="62776">MQRKGLIGWICALLCAGTLFPVQAQEKKDNHFEVSKNLEIFNSLVKEMEMFYVDTVDVEKTVRRGIDAMLGGLDPYTEYIPEQEMGDFKQMVTGEYGGIGAYIRQRNEKGNVMIIEPFEGMPAAEAGLKAGDQILAIDTTNVSSFTNDKVSELLKGVPNSKMTLTIQRPGEKKPRKFDIIRKQVQINQVTWYGVRGDSVGYIYLKSFTDKCAQEVKDAFLDLRDNHHVKSLILDLRNNGGGVLESAVQIVGMFVPKGSVVLSTKSKHAQMDRTYRTSSDPIDTVMPLAVLINGNSASAAEIVSGSLQDMDRAVLIGQRSYGKGLVQSTRDLPYNGSLKVTISKYYIPSGRCIQQLDYTHRKADGSVAAIPDSLTKVFYTAKGRPVRDGGGVRPEFEVKEDKMPTMMYYLAVDTVFCDFVTNWAQKHPTIPPVEEFSISDADFEAFKAYAKEKGFTYDRQSEKVLKNLKEVAEFEGYLEGDSTWFKTLEAKLTPNLERDFDRFKKEVTRMLESEIVKRYYYQKGELLASLKDDKVLEKALEVLANRTLYQQTLSTPEGK</sequence>
<dbReference type="RefSeq" id="WP_243325529.1">
    <property type="nucleotide sequence ID" value="NZ_JAKZMM010000028.1"/>
</dbReference>
<dbReference type="InterPro" id="IPR004447">
    <property type="entry name" value="Peptidase_S41A"/>
</dbReference>
<dbReference type="Pfam" id="PF17820">
    <property type="entry name" value="PDZ_6"/>
    <property type="match status" value="1"/>
</dbReference>
<dbReference type="CDD" id="cd07560">
    <property type="entry name" value="Peptidase_S41_CPP"/>
    <property type="match status" value="1"/>
</dbReference>
<dbReference type="EMBL" id="JAKZMM010000028">
    <property type="protein sequence ID" value="MCJ2381209.1"/>
    <property type="molecule type" value="Genomic_DNA"/>
</dbReference>
<dbReference type="SUPFAM" id="SSF52096">
    <property type="entry name" value="ClpP/crotonase"/>
    <property type="match status" value="1"/>
</dbReference>
<evidence type="ECO:0000313" key="8">
    <source>
        <dbReference type="EMBL" id="MCJ2381209.1"/>
    </source>
</evidence>
<dbReference type="InterPro" id="IPR005151">
    <property type="entry name" value="Tail-specific_protease"/>
</dbReference>
<gene>
    <name evidence="8" type="ORF">MUN53_11395</name>
</gene>
<organism evidence="8 9">
    <name type="scientific">Parabacteroides faecalis</name>
    <dbReference type="NCBI Taxonomy" id="2924040"/>
    <lineage>
        <taxon>Bacteria</taxon>
        <taxon>Pseudomonadati</taxon>
        <taxon>Bacteroidota</taxon>
        <taxon>Bacteroidia</taxon>
        <taxon>Bacteroidales</taxon>
        <taxon>Tannerellaceae</taxon>
        <taxon>Parabacteroides</taxon>
    </lineage>
</organism>
<protein>
    <submittedName>
        <fullName evidence="8">S41 family peptidase</fullName>
    </submittedName>
</protein>
<dbReference type="Gene3D" id="2.30.42.10">
    <property type="match status" value="1"/>
</dbReference>
<feature type="signal peptide" evidence="6">
    <location>
        <begin position="1"/>
        <end position="24"/>
    </location>
</feature>
<evidence type="ECO:0000256" key="5">
    <source>
        <dbReference type="RuleBase" id="RU004404"/>
    </source>
</evidence>
<dbReference type="SMART" id="SM00245">
    <property type="entry name" value="TSPc"/>
    <property type="match status" value="1"/>
</dbReference>
<evidence type="ECO:0000256" key="2">
    <source>
        <dbReference type="ARBA" id="ARBA00022670"/>
    </source>
</evidence>
<dbReference type="Proteomes" id="UP001165444">
    <property type="component" value="Unassembled WGS sequence"/>
</dbReference>
<dbReference type="PANTHER" id="PTHR32060:SF30">
    <property type="entry name" value="CARBOXY-TERMINAL PROCESSING PROTEASE CTPA"/>
    <property type="match status" value="1"/>
</dbReference>
<keyword evidence="4 5" id="KW-0720">Serine protease</keyword>
<feature type="domain" description="PDZ" evidence="7">
    <location>
        <begin position="88"/>
        <end position="169"/>
    </location>
</feature>
<proteinExistence type="inferred from homology"/>